<name>S4RU02_PETMA</name>
<accession>S4RU02</accession>
<dbReference type="GO" id="GO:0005634">
    <property type="term" value="C:nucleus"/>
    <property type="evidence" value="ECO:0007669"/>
    <property type="project" value="UniProtKB-SubCell"/>
</dbReference>
<dbReference type="PANTHER" id="PTHR11842:SF10">
    <property type="entry name" value="MITOTIC SPINDLE ASSEMBLY CHECKPOINT PROTEIN MAD2B"/>
    <property type="match status" value="1"/>
</dbReference>
<dbReference type="AlphaFoldDB" id="S4RU02"/>
<dbReference type="Ensembl" id="ENSPMAT00000008731.1">
    <property type="protein sequence ID" value="ENSPMAP00000008692.1"/>
    <property type="gene ID" value="ENSPMAG00000007899.1"/>
</dbReference>
<organism evidence="7">
    <name type="scientific">Petromyzon marinus</name>
    <name type="common">Sea lamprey</name>
    <dbReference type="NCBI Taxonomy" id="7757"/>
    <lineage>
        <taxon>Eukaryota</taxon>
        <taxon>Metazoa</taxon>
        <taxon>Chordata</taxon>
        <taxon>Craniata</taxon>
        <taxon>Vertebrata</taxon>
        <taxon>Cyclostomata</taxon>
        <taxon>Hyperoartia</taxon>
        <taxon>Petromyzontiformes</taxon>
        <taxon>Petromyzontidae</taxon>
        <taxon>Petromyzon</taxon>
    </lineage>
</organism>
<protein>
    <recommendedName>
        <fullName evidence="4">Mitotic spindle assembly checkpoint protein MAD2B</fullName>
    </recommendedName>
    <alternativeName>
        <fullName evidence="5">Mitotic arrest deficient 2-like protein 2</fullName>
    </alternativeName>
</protein>
<dbReference type="GeneTree" id="ENSGT00940000153395"/>
<evidence type="ECO:0000313" key="7">
    <source>
        <dbReference type="Ensembl" id="ENSPMAP00000008692.1"/>
    </source>
</evidence>
<keyword evidence="2" id="KW-0227">DNA damage</keyword>
<proteinExistence type="predicted"/>
<sequence>VTIMSTRQEVNPTQVAADILCEFLEVAVHMILYVRQLYPLGIFEKRRKYNVPVQMSCHPEVNRYIEDTLHCIRPLLEQQRQNAVEQFVVAIVNKENKPVERFVFEISPPNVASHSLDEMLAGLEKALRAFLLKISVADSILEENPADCSFTIFVHTLENAMASTEVVQMQKSFPLVQADEEEVAMSSARMVPLKTLSSAIFKVSLWGGKRTDKVI</sequence>
<evidence type="ECO:0000256" key="2">
    <source>
        <dbReference type="ARBA" id="ARBA00022763"/>
    </source>
</evidence>
<comment type="subcellular location">
    <subcellularLocation>
        <location evidence="1">Nucleus</location>
    </subcellularLocation>
</comment>
<dbReference type="PANTHER" id="PTHR11842">
    <property type="entry name" value="MITOTIC SPINDLE ASSEMBLY CHECKPOINT PROTEIN MAD2"/>
    <property type="match status" value="1"/>
</dbReference>
<dbReference type="GO" id="GO:0016035">
    <property type="term" value="C:zeta DNA polymerase complex"/>
    <property type="evidence" value="ECO:0007669"/>
    <property type="project" value="TreeGrafter"/>
</dbReference>
<dbReference type="InterPro" id="IPR045091">
    <property type="entry name" value="Mad2-like"/>
</dbReference>
<reference evidence="7" key="1">
    <citation type="submission" date="2025-08" db="UniProtKB">
        <authorList>
            <consortium name="Ensembl"/>
        </authorList>
    </citation>
    <scope>IDENTIFICATION</scope>
</reference>
<feature type="domain" description="HORMA" evidence="6">
    <location>
        <begin position="14"/>
        <end position="207"/>
    </location>
</feature>
<dbReference type="InterPro" id="IPR003511">
    <property type="entry name" value="HORMA_dom"/>
</dbReference>
<dbReference type="Gene3D" id="3.30.900.10">
    <property type="entry name" value="HORMA domain"/>
    <property type="match status" value="1"/>
</dbReference>
<dbReference type="GO" id="GO:0006974">
    <property type="term" value="P:DNA damage response"/>
    <property type="evidence" value="ECO:0007669"/>
    <property type="project" value="UniProtKB-KW"/>
</dbReference>
<evidence type="ECO:0000256" key="3">
    <source>
        <dbReference type="ARBA" id="ARBA00023242"/>
    </source>
</evidence>
<evidence type="ECO:0000256" key="5">
    <source>
        <dbReference type="ARBA" id="ARBA00044264"/>
    </source>
</evidence>
<reference evidence="7" key="2">
    <citation type="submission" date="2025-09" db="UniProtKB">
        <authorList>
            <consortium name="Ensembl"/>
        </authorList>
    </citation>
    <scope>IDENTIFICATION</scope>
</reference>
<dbReference type="HOGENOM" id="CLU_050394_2_0_1"/>
<dbReference type="STRING" id="7757.ENSPMAP00000008692"/>
<dbReference type="PROSITE" id="PS50815">
    <property type="entry name" value="HORMA"/>
    <property type="match status" value="1"/>
</dbReference>
<evidence type="ECO:0000256" key="4">
    <source>
        <dbReference type="ARBA" id="ARBA00044131"/>
    </source>
</evidence>
<dbReference type="FunFam" id="3.30.900.10:FF:000003">
    <property type="entry name" value="Mitotic spindle assembly checkpoint protein MAD2B"/>
    <property type="match status" value="1"/>
</dbReference>
<dbReference type="InterPro" id="IPR036570">
    <property type="entry name" value="HORMA_dom_sf"/>
</dbReference>
<evidence type="ECO:0000256" key="1">
    <source>
        <dbReference type="ARBA" id="ARBA00004123"/>
    </source>
</evidence>
<evidence type="ECO:0000259" key="6">
    <source>
        <dbReference type="PROSITE" id="PS50815"/>
    </source>
</evidence>
<dbReference type="SUPFAM" id="SSF56019">
    <property type="entry name" value="The spindle assembly checkpoint protein mad2"/>
    <property type="match status" value="1"/>
</dbReference>
<keyword evidence="3" id="KW-0539">Nucleus</keyword>
<dbReference type="Pfam" id="PF02301">
    <property type="entry name" value="HORMA"/>
    <property type="match status" value="1"/>
</dbReference>
<dbReference type="OMA" id="CEDFPWI"/>